<gene>
    <name evidence="2" type="ORF">LX32DRAFT_199162</name>
</gene>
<evidence type="ECO:0000313" key="3">
    <source>
        <dbReference type="Proteomes" id="UP001232148"/>
    </source>
</evidence>
<sequence>MANPVRARLFFSPLVYSGSSPSVWVQPVLVMVVVVQTTQHPRVAKQSRSSVLRTKSDMIQEKGGGDGVPGRDSVGMTCLIPRRSRQTSW</sequence>
<organism evidence="2 3">
    <name type="scientific">Colletotrichum zoysiae</name>
    <dbReference type="NCBI Taxonomy" id="1216348"/>
    <lineage>
        <taxon>Eukaryota</taxon>
        <taxon>Fungi</taxon>
        <taxon>Dikarya</taxon>
        <taxon>Ascomycota</taxon>
        <taxon>Pezizomycotina</taxon>
        <taxon>Sordariomycetes</taxon>
        <taxon>Hypocreomycetidae</taxon>
        <taxon>Glomerellales</taxon>
        <taxon>Glomerellaceae</taxon>
        <taxon>Colletotrichum</taxon>
        <taxon>Colletotrichum graminicola species complex</taxon>
    </lineage>
</organism>
<proteinExistence type="predicted"/>
<feature type="compositionally biased region" description="Basic and acidic residues" evidence="1">
    <location>
        <begin position="54"/>
        <end position="64"/>
    </location>
</feature>
<comment type="caution">
    <text evidence="2">The sequence shown here is derived from an EMBL/GenBank/DDBJ whole genome shotgun (WGS) entry which is preliminary data.</text>
</comment>
<dbReference type="AlphaFoldDB" id="A0AAD9HQN4"/>
<evidence type="ECO:0000313" key="2">
    <source>
        <dbReference type="EMBL" id="KAK2032437.1"/>
    </source>
</evidence>
<feature type="region of interest" description="Disordered" evidence="1">
    <location>
        <begin position="45"/>
        <end position="77"/>
    </location>
</feature>
<name>A0AAD9HQN4_9PEZI</name>
<dbReference type="Proteomes" id="UP001232148">
    <property type="component" value="Unassembled WGS sequence"/>
</dbReference>
<protein>
    <submittedName>
        <fullName evidence="2">Uncharacterized protein</fullName>
    </submittedName>
</protein>
<reference evidence="2" key="1">
    <citation type="submission" date="2021-06" db="EMBL/GenBank/DDBJ databases">
        <title>Comparative genomics, transcriptomics and evolutionary studies reveal genomic signatures of adaptation to plant cell wall in hemibiotrophic fungi.</title>
        <authorList>
            <consortium name="DOE Joint Genome Institute"/>
            <person name="Baroncelli R."/>
            <person name="Diaz J.F."/>
            <person name="Benocci T."/>
            <person name="Peng M."/>
            <person name="Battaglia E."/>
            <person name="Haridas S."/>
            <person name="Andreopoulos W."/>
            <person name="Labutti K."/>
            <person name="Pangilinan J."/>
            <person name="Floch G.L."/>
            <person name="Makela M.R."/>
            <person name="Henrissat B."/>
            <person name="Grigoriev I.V."/>
            <person name="Crouch J.A."/>
            <person name="De Vries R.P."/>
            <person name="Sukno S.A."/>
            <person name="Thon M.R."/>
        </authorList>
    </citation>
    <scope>NUCLEOTIDE SEQUENCE</scope>
    <source>
        <strain evidence="2">MAFF235873</strain>
    </source>
</reference>
<keyword evidence="3" id="KW-1185">Reference proteome</keyword>
<evidence type="ECO:0000256" key="1">
    <source>
        <dbReference type="SAM" id="MobiDB-lite"/>
    </source>
</evidence>
<accession>A0AAD9HQN4</accession>
<dbReference type="EMBL" id="MU842831">
    <property type="protein sequence ID" value="KAK2032437.1"/>
    <property type="molecule type" value="Genomic_DNA"/>
</dbReference>